<dbReference type="SUPFAM" id="SSF52317">
    <property type="entry name" value="Class I glutamine amidotransferase-like"/>
    <property type="match status" value="1"/>
</dbReference>
<comment type="caution">
    <text evidence="2">The sequence shown here is derived from an EMBL/GenBank/DDBJ whole genome shotgun (WGS) entry which is preliminary data.</text>
</comment>
<dbReference type="EMBL" id="QEOP01000001">
    <property type="protein sequence ID" value="PVZ95948.1"/>
    <property type="molecule type" value="Genomic_DNA"/>
</dbReference>
<sequence>MFGAADGAYSVALCTPTGLPIVTNAGFSVVPGVATEELATADTVIVSPVDPTYLRRELSPEMRDALILVRPGARVVSICTGGFTLAAAGLLDSLVATTHWQCSPLFQKWYPHIGLDENVLFVDSGNVMTSAGAASGIDLCLHLIFKDHGTEMANRVARRCVVAPRVADLRALMAAGRGDAALGRVDVD</sequence>
<dbReference type="Proteomes" id="UP000244893">
    <property type="component" value="Unassembled WGS sequence"/>
</dbReference>
<dbReference type="PANTHER" id="PTHR43130">
    <property type="entry name" value="ARAC-FAMILY TRANSCRIPTIONAL REGULATOR"/>
    <property type="match status" value="1"/>
</dbReference>
<dbReference type="InterPro" id="IPR052158">
    <property type="entry name" value="INH-QAR"/>
</dbReference>
<proteinExistence type="predicted"/>
<dbReference type="AlphaFoldDB" id="A0A2V1HTQ6"/>
<evidence type="ECO:0000259" key="1">
    <source>
        <dbReference type="Pfam" id="PF01965"/>
    </source>
</evidence>
<dbReference type="GO" id="GO:0006355">
    <property type="term" value="P:regulation of DNA-templated transcription"/>
    <property type="evidence" value="ECO:0007669"/>
    <property type="project" value="TreeGrafter"/>
</dbReference>
<dbReference type="Pfam" id="PF01965">
    <property type="entry name" value="DJ-1_PfpI"/>
    <property type="match status" value="1"/>
</dbReference>
<dbReference type="InterPro" id="IPR002818">
    <property type="entry name" value="DJ-1/PfpI"/>
</dbReference>
<dbReference type="PANTHER" id="PTHR43130:SF3">
    <property type="entry name" value="HTH-TYPE TRANSCRIPTIONAL REGULATOR RV1931C"/>
    <property type="match status" value="1"/>
</dbReference>
<evidence type="ECO:0000313" key="2">
    <source>
        <dbReference type="EMBL" id="PVZ95948.1"/>
    </source>
</evidence>
<dbReference type="InterPro" id="IPR029062">
    <property type="entry name" value="Class_I_gatase-like"/>
</dbReference>
<keyword evidence="3" id="KW-1185">Reference proteome</keyword>
<organism evidence="2 3">
    <name type="scientific">Amnibacterium flavum</name>
    <dbReference type="NCBI Taxonomy" id="2173173"/>
    <lineage>
        <taxon>Bacteria</taxon>
        <taxon>Bacillati</taxon>
        <taxon>Actinomycetota</taxon>
        <taxon>Actinomycetes</taxon>
        <taxon>Micrococcales</taxon>
        <taxon>Microbacteriaceae</taxon>
        <taxon>Amnibacterium</taxon>
    </lineage>
</organism>
<dbReference type="OrthoDB" id="3194870at2"/>
<gene>
    <name evidence="2" type="ORF">DDQ50_05675</name>
</gene>
<feature type="domain" description="DJ-1/PfpI" evidence="1">
    <location>
        <begin position="9"/>
        <end position="144"/>
    </location>
</feature>
<name>A0A2V1HTQ6_9MICO</name>
<evidence type="ECO:0000313" key="3">
    <source>
        <dbReference type="Proteomes" id="UP000244893"/>
    </source>
</evidence>
<protein>
    <recommendedName>
        <fullName evidence="1">DJ-1/PfpI domain-containing protein</fullName>
    </recommendedName>
</protein>
<accession>A0A2V1HTQ6</accession>
<dbReference type="Gene3D" id="3.40.50.880">
    <property type="match status" value="1"/>
</dbReference>
<dbReference type="CDD" id="cd03137">
    <property type="entry name" value="GATase1_AraC_1"/>
    <property type="match status" value="1"/>
</dbReference>
<reference evidence="2 3" key="1">
    <citation type="submission" date="2018-05" db="EMBL/GenBank/DDBJ databases">
        <title>Amnibacterium sp. M8JJ-5, whole genome shotgun sequence.</title>
        <authorList>
            <person name="Tuo L."/>
        </authorList>
    </citation>
    <scope>NUCLEOTIDE SEQUENCE [LARGE SCALE GENOMIC DNA]</scope>
    <source>
        <strain evidence="2 3">M8JJ-5</strain>
    </source>
</reference>